<dbReference type="STRING" id="67386.AQI95_40815"/>
<evidence type="ECO:0000256" key="2">
    <source>
        <dbReference type="ARBA" id="ARBA00022553"/>
    </source>
</evidence>
<dbReference type="RefSeq" id="WP_067136080.1">
    <property type="nucleotide sequence ID" value="NZ_KQ948233.1"/>
</dbReference>
<gene>
    <name evidence="4" type="ORF">AQI95_40815</name>
</gene>
<keyword evidence="2" id="KW-0597">Phosphoprotein</keyword>
<dbReference type="AlphaFoldDB" id="A0A101NTJ1"/>
<dbReference type="SMART" id="SM00823">
    <property type="entry name" value="PKS_PP"/>
    <property type="match status" value="1"/>
</dbReference>
<dbReference type="GO" id="GO:0031177">
    <property type="term" value="F:phosphopantetheine binding"/>
    <property type="evidence" value="ECO:0007669"/>
    <property type="project" value="InterPro"/>
</dbReference>
<reference evidence="4 5" key="1">
    <citation type="submission" date="2015-10" db="EMBL/GenBank/DDBJ databases">
        <title>Draft genome sequence of Streptomyces yokosukanensis DSM 40224, type strain for the species Streptomyces yokosukanensis.</title>
        <authorList>
            <person name="Ruckert C."/>
            <person name="Winkler A."/>
            <person name="Kalinowski J."/>
            <person name="Kampfer P."/>
            <person name="Glaeser S."/>
        </authorList>
    </citation>
    <scope>NUCLEOTIDE SEQUENCE [LARGE SCALE GENOMIC DNA]</scope>
    <source>
        <strain evidence="4 5">DSM 40224</strain>
    </source>
</reference>
<evidence type="ECO:0000313" key="4">
    <source>
        <dbReference type="EMBL" id="KUM99129.1"/>
    </source>
</evidence>
<name>A0A101NTJ1_9ACTN</name>
<dbReference type="SUPFAM" id="SSF47336">
    <property type="entry name" value="ACP-like"/>
    <property type="match status" value="1"/>
</dbReference>
<comment type="caution">
    <text evidence="4">The sequence shown here is derived from an EMBL/GenBank/DDBJ whole genome shotgun (WGS) entry which is preliminary data.</text>
</comment>
<evidence type="ECO:0000259" key="3">
    <source>
        <dbReference type="PROSITE" id="PS50075"/>
    </source>
</evidence>
<dbReference type="InterPro" id="IPR036736">
    <property type="entry name" value="ACP-like_sf"/>
</dbReference>
<dbReference type="Gene3D" id="1.10.1200.10">
    <property type="entry name" value="ACP-like"/>
    <property type="match status" value="1"/>
</dbReference>
<dbReference type="InterPro" id="IPR020806">
    <property type="entry name" value="PKS_PP-bd"/>
</dbReference>
<proteinExistence type="predicted"/>
<dbReference type="InterPro" id="IPR009081">
    <property type="entry name" value="PP-bd_ACP"/>
</dbReference>
<dbReference type="PANTHER" id="PTHR45527:SF1">
    <property type="entry name" value="FATTY ACID SYNTHASE"/>
    <property type="match status" value="1"/>
</dbReference>
<dbReference type="GO" id="GO:0017000">
    <property type="term" value="P:antibiotic biosynthetic process"/>
    <property type="evidence" value="ECO:0007669"/>
    <property type="project" value="UniProtKB-ARBA"/>
</dbReference>
<accession>A0A101NTJ1</accession>
<feature type="domain" description="Carrier" evidence="3">
    <location>
        <begin position="3"/>
        <end position="78"/>
    </location>
</feature>
<dbReference type="PANTHER" id="PTHR45527">
    <property type="entry name" value="NONRIBOSOMAL PEPTIDE SYNTHETASE"/>
    <property type="match status" value="1"/>
</dbReference>
<dbReference type="Pfam" id="PF00550">
    <property type="entry name" value="PP-binding"/>
    <property type="match status" value="1"/>
</dbReference>
<dbReference type="GO" id="GO:0043041">
    <property type="term" value="P:amino acid activation for nonribosomal peptide biosynthetic process"/>
    <property type="evidence" value="ECO:0007669"/>
    <property type="project" value="TreeGrafter"/>
</dbReference>
<dbReference type="EMBL" id="LMWN01000068">
    <property type="protein sequence ID" value="KUM99129.1"/>
    <property type="molecule type" value="Genomic_DNA"/>
</dbReference>
<keyword evidence="1" id="KW-0596">Phosphopantetheine</keyword>
<dbReference type="PROSITE" id="PS50075">
    <property type="entry name" value="CARRIER"/>
    <property type="match status" value="1"/>
</dbReference>
<evidence type="ECO:0000256" key="1">
    <source>
        <dbReference type="ARBA" id="ARBA00022450"/>
    </source>
</evidence>
<sequence>MPAAEASTIEQVAAIYRRVLDTDAVQAESDFFDLGGDSLLATRVISAIARDLGPELTITDFLKSPTPRSVAELIASLTA</sequence>
<organism evidence="4 5">
    <name type="scientific">Streptomyces yokosukanensis</name>
    <dbReference type="NCBI Taxonomy" id="67386"/>
    <lineage>
        <taxon>Bacteria</taxon>
        <taxon>Bacillati</taxon>
        <taxon>Actinomycetota</taxon>
        <taxon>Actinomycetes</taxon>
        <taxon>Kitasatosporales</taxon>
        <taxon>Streptomycetaceae</taxon>
        <taxon>Streptomyces</taxon>
    </lineage>
</organism>
<evidence type="ECO:0000313" key="5">
    <source>
        <dbReference type="Proteomes" id="UP000053127"/>
    </source>
</evidence>
<dbReference type="Proteomes" id="UP000053127">
    <property type="component" value="Unassembled WGS sequence"/>
</dbReference>
<dbReference type="OrthoDB" id="2085352at2"/>
<keyword evidence="5" id="KW-1185">Reference proteome</keyword>
<protein>
    <submittedName>
        <fullName evidence="4">Phosphopantetheine-containing protein</fullName>
    </submittedName>
</protein>
<dbReference type="GO" id="GO:0005737">
    <property type="term" value="C:cytoplasm"/>
    <property type="evidence" value="ECO:0007669"/>
    <property type="project" value="TreeGrafter"/>
</dbReference>
<dbReference type="GO" id="GO:0044550">
    <property type="term" value="P:secondary metabolite biosynthetic process"/>
    <property type="evidence" value="ECO:0007669"/>
    <property type="project" value="TreeGrafter"/>
</dbReference>
<dbReference type="PROSITE" id="PS00012">
    <property type="entry name" value="PHOSPHOPANTETHEINE"/>
    <property type="match status" value="1"/>
</dbReference>
<dbReference type="InterPro" id="IPR006162">
    <property type="entry name" value="Ppantetheine_attach_site"/>
</dbReference>